<reference evidence="1" key="1">
    <citation type="submission" date="2014-09" db="EMBL/GenBank/DDBJ databases">
        <authorList>
            <person name="Magalhaes I.L.F."/>
            <person name="Oliveira U."/>
            <person name="Santos F.R."/>
            <person name="Vidigal T.H.D.A."/>
            <person name="Brescovit A.D."/>
            <person name="Santos A.J."/>
        </authorList>
    </citation>
    <scope>NUCLEOTIDE SEQUENCE</scope>
    <source>
        <tissue evidence="1">Shoot tissue taken approximately 20 cm above the soil surface</tissue>
    </source>
</reference>
<proteinExistence type="predicted"/>
<accession>A0A0A9JTR0</accession>
<sequence length="41" mass="4500">MLCNLSASLTMITRTSSVMARNICLKSSALRSCFELPSLLH</sequence>
<dbReference type="AlphaFoldDB" id="A0A0A9JTR0"/>
<protein>
    <submittedName>
        <fullName evidence="1">Uncharacterized protein</fullName>
    </submittedName>
</protein>
<name>A0A0A9JTR0_ARUDO</name>
<organism evidence="1">
    <name type="scientific">Arundo donax</name>
    <name type="common">Giant reed</name>
    <name type="synonym">Donax arundinaceus</name>
    <dbReference type="NCBI Taxonomy" id="35708"/>
    <lineage>
        <taxon>Eukaryota</taxon>
        <taxon>Viridiplantae</taxon>
        <taxon>Streptophyta</taxon>
        <taxon>Embryophyta</taxon>
        <taxon>Tracheophyta</taxon>
        <taxon>Spermatophyta</taxon>
        <taxon>Magnoliopsida</taxon>
        <taxon>Liliopsida</taxon>
        <taxon>Poales</taxon>
        <taxon>Poaceae</taxon>
        <taxon>PACMAD clade</taxon>
        <taxon>Arundinoideae</taxon>
        <taxon>Arundineae</taxon>
        <taxon>Arundo</taxon>
    </lineage>
</organism>
<dbReference type="EMBL" id="GBRH01175633">
    <property type="protein sequence ID" value="JAE22263.1"/>
    <property type="molecule type" value="Transcribed_RNA"/>
</dbReference>
<reference evidence="1" key="2">
    <citation type="journal article" date="2015" name="Data Brief">
        <title>Shoot transcriptome of the giant reed, Arundo donax.</title>
        <authorList>
            <person name="Barrero R.A."/>
            <person name="Guerrero F.D."/>
            <person name="Moolhuijzen P."/>
            <person name="Goolsby J.A."/>
            <person name="Tidwell J."/>
            <person name="Bellgard S.E."/>
            <person name="Bellgard M.I."/>
        </authorList>
    </citation>
    <scope>NUCLEOTIDE SEQUENCE</scope>
    <source>
        <tissue evidence="1">Shoot tissue taken approximately 20 cm above the soil surface</tissue>
    </source>
</reference>
<evidence type="ECO:0000313" key="1">
    <source>
        <dbReference type="EMBL" id="JAE22263.1"/>
    </source>
</evidence>